<comment type="catalytic activity">
    <reaction evidence="1 7">
        <text>Endohydrolysis of (1-&gt;4)-beta-D-glucosidic linkages in cellulose, lichenin and cereal beta-D-glucans.</text>
        <dbReference type="EC" id="3.2.1.4"/>
    </reaction>
</comment>
<feature type="region of interest" description="Disordered" evidence="8">
    <location>
        <begin position="375"/>
        <end position="532"/>
    </location>
</feature>
<dbReference type="Pfam" id="PF00150">
    <property type="entry name" value="Cellulase"/>
    <property type="match status" value="1"/>
</dbReference>
<dbReference type="InterPro" id="IPR018087">
    <property type="entry name" value="Glyco_hydro_5_CS"/>
</dbReference>
<evidence type="ECO:0000256" key="9">
    <source>
        <dbReference type="SAM" id="SignalP"/>
    </source>
</evidence>
<gene>
    <name evidence="11" type="ordered locus">XfasM23_1953</name>
</gene>
<dbReference type="PANTHER" id="PTHR35923:SF2">
    <property type="entry name" value="ENDOGLUCANASE"/>
    <property type="match status" value="1"/>
</dbReference>
<organism evidence="11 12">
    <name type="scientific">Xylella fastidiosa (strain M23)</name>
    <dbReference type="NCBI Taxonomy" id="405441"/>
    <lineage>
        <taxon>Bacteria</taxon>
        <taxon>Pseudomonadati</taxon>
        <taxon>Pseudomonadota</taxon>
        <taxon>Gammaproteobacteria</taxon>
        <taxon>Lysobacterales</taxon>
        <taxon>Lysobacteraceae</taxon>
        <taxon>Xylella</taxon>
    </lineage>
</organism>
<dbReference type="PANTHER" id="PTHR35923">
    <property type="entry name" value="MAJOR EXTRACELLULAR ENDOGLUCANASE"/>
    <property type="match status" value="1"/>
</dbReference>
<evidence type="ECO:0000256" key="5">
    <source>
        <dbReference type="ARBA" id="ARBA00023295"/>
    </source>
</evidence>
<dbReference type="SUPFAM" id="SSF49384">
    <property type="entry name" value="Carbohydrate-binding domain"/>
    <property type="match status" value="1"/>
</dbReference>
<accession>B2I997</accession>
<dbReference type="SMR" id="B2I997"/>
<dbReference type="InterPro" id="IPR001547">
    <property type="entry name" value="Glyco_hydro_5"/>
</dbReference>
<dbReference type="PROSITE" id="PS51173">
    <property type="entry name" value="CBM2"/>
    <property type="match status" value="1"/>
</dbReference>
<dbReference type="GO" id="GO:0008810">
    <property type="term" value="F:cellulase activity"/>
    <property type="evidence" value="ECO:0007669"/>
    <property type="project" value="UniProtKB-EC"/>
</dbReference>
<protein>
    <recommendedName>
        <fullName evidence="7">Endoglucanase</fullName>
        <ecNumber evidence="7">3.2.1.4</ecNumber>
    </recommendedName>
</protein>
<dbReference type="SMART" id="SM00637">
    <property type="entry name" value="CBD_II"/>
    <property type="match status" value="1"/>
</dbReference>
<keyword evidence="4 7" id="KW-0119">Carbohydrate metabolism</keyword>
<evidence type="ECO:0000313" key="11">
    <source>
        <dbReference type="EMBL" id="ACB93352.1"/>
    </source>
</evidence>
<keyword evidence="5 7" id="KW-0326">Glycosidase</keyword>
<dbReference type="Gene3D" id="2.60.40.290">
    <property type="match status" value="1"/>
</dbReference>
<evidence type="ECO:0000256" key="1">
    <source>
        <dbReference type="ARBA" id="ARBA00000966"/>
    </source>
</evidence>
<evidence type="ECO:0000256" key="3">
    <source>
        <dbReference type="ARBA" id="ARBA00023001"/>
    </source>
</evidence>
<dbReference type="Pfam" id="PF00553">
    <property type="entry name" value="CBM_2"/>
    <property type="match status" value="1"/>
</dbReference>
<evidence type="ECO:0000256" key="8">
    <source>
        <dbReference type="SAM" id="MobiDB-lite"/>
    </source>
</evidence>
<dbReference type="SUPFAM" id="SSF51445">
    <property type="entry name" value="(Trans)glycosidases"/>
    <property type="match status" value="1"/>
</dbReference>
<feature type="compositionally biased region" description="Gly residues" evidence="8">
    <location>
        <begin position="375"/>
        <end position="525"/>
    </location>
</feature>
<evidence type="ECO:0000313" key="12">
    <source>
        <dbReference type="Proteomes" id="UP000001698"/>
    </source>
</evidence>
<feature type="signal peptide" evidence="9">
    <location>
        <begin position="1"/>
        <end position="25"/>
    </location>
</feature>
<dbReference type="InterPro" id="IPR008965">
    <property type="entry name" value="CBM2/CBM3_carb-bd_dom_sf"/>
</dbReference>
<keyword evidence="2 7" id="KW-0378">Hydrolase</keyword>
<evidence type="ECO:0000256" key="4">
    <source>
        <dbReference type="ARBA" id="ARBA00023277"/>
    </source>
</evidence>
<evidence type="ECO:0000259" key="10">
    <source>
        <dbReference type="PROSITE" id="PS51173"/>
    </source>
</evidence>
<feature type="chain" id="PRO_5002778834" description="Endoglucanase" evidence="9">
    <location>
        <begin position="26"/>
        <end position="614"/>
    </location>
</feature>
<keyword evidence="3 7" id="KW-0136">Cellulose degradation</keyword>
<dbReference type="GO" id="GO:0030245">
    <property type="term" value="P:cellulose catabolic process"/>
    <property type="evidence" value="ECO:0007669"/>
    <property type="project" value="UniProtKB-KW"/>
</dbReference>
<dbReference type="EMBL" id="CP001011">
    <property type="protein sequence ID" value="ACB93352.1"/>
    <property type="molecule type" value="Genomic_DNA"/>
</dbReference>
<dbReference type="InterPro" id="IPR017853">
    <property type="entry name" value="GH"/>
</dbReference>
<keyword evidence="9" id="KW-0732">Signal</keyword>
<evidence type="ECO:0000256" key="6">
    <source>
        <dbReference type="ARBA" id="ARBA00023326"/>
    </source>
</evidence>
<dbReference type="Proteomes" id="UP000001698">
    <property type="component" value="Chromosome"/>
</dbReference>
<dbReference type="GO" id="GO:0030247">
    <property type="term" value="F:polysaccharide binding"/>
    <property type="evidence" value="ECO:0007669"/>
    <property type="project" value="UniProtKB-UniRule"/>
</dbReference>
<dbReference type="KEGG" id="xfn:XfasM23_1953"/>
<evidence type="ECO:0000256" key="7">
    <source>
        <dbReference type="RuleBase" id="RU361153"/>
    </source>
</evidence>
<sequence>MSFSKHFGKLMLATCLSLSAAPAFSYSISHGKVVDDKGNQIQLRGVNWFGFETGDHVVNGLWARNWKEFITQLQGMGFNAIRLPFCPANLNSNTSPSSIDYSRNPDLQGLSSLQILDKVVKELSDRRMYVLLDHHRPDCSAISELWYTDSYSEKQWIDDLRFVAHRYANVHGVIGLEVKNEPHGRTTWGTGDPKTDWNTAVEHAAAAILEAAPKWLIGVEGIGENPICSSTIGHFWGENLEPMDCTPLKVPADHLLLMPHVYGPDVYVQPYFNSPDFPNNMAAIWDKHFGHFAKAGYAMAIGEFGGKYGEGDPRDIAWQNAFVDYLISIGVTDAFYWAANQNSVDTGGMVGNDWTTPRDDKVKLLNKLWNAGGGASGGSGGGAGASSGSGAGGGSSGGAGTGSGSGAGGGSSGGAGTGSGSGAGGGSSGGAGASSGSGAGGGSSGGAGTGSGSGAGGGSSGGAGASSGSGAGGGSSGGAGASSGSGAGGGSSGGAGAGSGSGARGGSSGGAGAGSGSGAGGGSGSGSDPTKSKIAVNTIVDSDWHTGYCERIQVTNTSDSPNTWTVTIPIKGKIQTLWSARWSVKDNALTAFGMDWNKTLDPKGRTEFGFCSNY</sequence>
<dbReference type="InterPro" id="IPR012291">
    <property type="entry name" value="CBM2_carb-bd_dom_sf"/>
</dbReference>
<evidence type="ECO:0000256" key="2">
    <source>
        <dbReference type="ARBA" id="ARBA00022801"/>
    </source>
</evidence>
<dbReference type="HOGENOM" id="CLU_020735_1_1_6"/>
<dbReference type="InterPro" id="IPR001919">
    <property type="entry name" value="CBD2"/>
</dbReference>
<dbReference type="EC" id="3.2.1.4" evidence="7"/>
<comment type="similarity">
    <text evidence="7">Belongs to the glycosyl hydrolase 5 (cellulase A) family.</text>
</comment>
<reference evidence="11 12" key="1">
    <citation type="journal article" date="2010" name="J. Bacteriol.">
        <title>Whole genome sequences of two Xylella fastidiosa strains (M12 and M23) causing almond leaf scorch disease in California.</title>
        <authorList>
            <person name="Chen J."/>
            <person name="Xie G."/>
            <person name="Han S."/>
            <person name="Chertkov O."/>
            <person name="Sims D."/>
            <person name="Civerolo E.L."/>
        </authorList>
    </citation>
    <scope>NUCLEOTIDE SEQUENCE [LARGE SCALE GENOMIC DNA]</scope>
    <source>
        <strain evidence="11 12">M23</strain>
    </source>
</reference>
<feature type="domain" description="CBM2" evidence="10">
    <location>
        <begin position="517"/>
        <end position="614"/>
    </location>
</feature>
<proteinExistence type="inferred from homology"/>
<dbReference type="PRINTS" id="PR01228">
    <property type="entry name" value="EGGSHELL"/>
</dbReference>
<keyword evidence="6 7" id="KW-0624">Polysaccharide degradation</keyword>
<dbReference type="AlphaFoldDB" id="B2I997"/>
<dbReference type="Gene3D" id="3.20.20.80">
    <property type="entry name" value="Glycosidases"/>
    <property type="match status" value="1"/>
</dbReference>
<dbReference type="CAZy" id="GH5">
    <property type="family name" value="Glycoside Hydrolase Family 5"/>
</dbReference>
<dbReference type="PROSITE" id="PS00659">
    <property type="entry name" value="GLYCOSYL_HYDROL_F5"/>
    <property type="match status" value="1"/>
</dbReference>
<name>B2I997_XYLF2</name>
<dbReference type="CAZy" id="CBM2">
    <property type="family name" value="Carbohydrate-Binding Module Family 2"/>
</dbReference>